<evidence type="ECO:0000313" key="6">
    <source>
        <dbReference type="Proteomes" id="UP001158576"/>
    </source>
</evidence>
<feature type="region of interest" description="Disordered" evidence="3">
    <location>
        <begin position="213"/>
        <end position="238"/>
    </location>
</feature>
<dbReference type="CDD" id="cd12328">
    <property type="entry name" value="RRM2_hnRNPA_like"/>
    <property type="match status" value="1"/>
</dbReference>
<dbReference type="EMBL" id="OU015566">
    <property type="protein sequence ID" value="CAG5105796.1"/>
    <property type="molecule type" value="Genomic_DNA"/>
</dbReference>
<dbReference type="Proteomes" id="UP001158576">
    <property type="component" value="Chromosome 1"/>
</dbReference>
<dbReference type="Gene3D" id="3.30.70.330">
    <property type="match status" value="2"/>
</dbReference>
<dbReference type="InterPro" id="IPR000504">
    <property type="entry name" value="RRM_dom"/>
</dbReference>
<dbReference type="InterPro" id="IPR012677">
    <property type="entry name" value="Nucleotide-bd_a/b_plait_sf"/>
</dbReference>
<sequence>MSDEEPEQIRKLFIGGLSYNTTEDSLSNFFSKWGKLTDCVVMQDPATKRSRGFGFVTFEKAQMVDDCMSNRPHKLDGREVEAKRAVSREESHRPGIHKSVKRMFMGGIKENVTVEDVTEYFEKYGKVESVELLQDKASGKKRGFGFVNFDDYDVVDKIVQTRRHVISGVSIEVSKAFSKEDQTRKAFVNGNNGYYGYDAFAWAGGFRGGATGGNGGRPGNGVPAVRGRPNGRRPMMNPRNGHVDHTVWYSPAGARGGAHFAPDGRGAGGYAGYNGYHYPPHAYWGPDGTYGAHYQQWGATGGWMGNGIVEQQAPEKVNRRGRGRGRGRGKARLDKQNNNNGTTGQSSSNSNSQSRRSPNNNNNGGASKGAQQTWPDMVSGPGNTATPAVAPVYNHVPPVV</sequence>
<feature type="domain" description="RRM" evidence="4">
    <location>
        <begin position="10"/>
        <end position="93"/>
    </location>
</feature>
<dbReference type="SUPFAM" id="SSF54928">
    <property type="entry name" value="RNA-binding domain, RBD"/>
    <property type="match status" value="2"/>
</dbReference>
<proteinExistence type="predicted"/>
<evidence type="ECO:0000256" key="1">
    <source>
        <dbReference type="ARBA" id="ARBA00022884"/>
    </source>
</evidence>
<evidence type="ECO:0000313" key="5">
    <source>
        <dbReference type="EMBL" id="CAG5105796.1"/>
    </source>
</evidence>
<evidence type="ECO:0000256" key="2">
    <source>
        <dbReference type="PROSITE-ProRule" id="PRU00176"/>
    </source>
</evidence>
<organism evidence="5 6">
    <name type="scientific">Oikopleura dioica</name>
    <name type="common">Tunicate</name>
    <dbReference type="NCBI Taxonomy" id="34765"/>
    <lineage>
        <taxon>Eukaryota</taxon>
        <taxon>Metazoa</taxon>
        <taxon>Chordata</taxon>
        <taxon>Tunicata</taxon>
        <taxon>Appendicularia</taxon>
        <taxon>Copelata</taxon>
        <taxon>Oikopleuridae</taxon>
        <taxon>Oikopleura</taxon>
    </lineage>
</organism>
<evidence type="ECO:0000259" key="4">
    <source>
        <dbReference type="PROSITE" id="PS50102"/>
    </source>
</evidence>
<feature type="region of interest" description="Disordered" evidence="3">
    <location>
        <begin position="311"/>
        <end position="400"/>
    </location>
</feature>
<feature type="domain" description="RRM" evidence="4">
    <location>
        <begin position="101"/>
        <end position="178"/>
    </location>
</feature>
<protein>
    <submittedName>
        <fullName evidence="5">Oidioi.mRNA.OKI2018_I69.chr1.g2462.t1.cds</fullName>
    </submittedName>
</protein>
<feature type="compositionally biased region" description="Low complexity" evidence="3">
    <location>
        <begin position="336"/>
        <end position="372"/>
    </location>
</feature>
<feature type="compositionally biased region" description="Basic residues" evidence="3">
    <location>
        <begin position="319"/>
        <end position="330"/>
    </location>
</feature>
<dbReference type="PANTHER" id="PTHR48026:SF14">
    <property type="entry name" value="HETEROGENEOUS NUCLEAR RIBONUCLEOPROTEIN A1"/>
    <property type="match status" value="1"/>
</dbReference>
<dbReference type="CDD" id="cd12578">
    <property type="entry name" value="RRM1_hnRNPA_like"/>
    <property type="match status" value="1"/>
</dbReference>
<dbReference type="SMART" id="SM00360">
    <property type="entry name" value="RRM"/>
    <property type="match status" value="2"/>
</dbReference>
<keyword evidence="1 2" id="KW-0694">RNA-binding</keyword>
<dbReference type="PROSITE" id="PS50102">
    <property type="entry name" value="RRM"/>
    <property type="match status" value="2"/>
</dbReference>
<gene>
    <name evidence="5" type="ORF">OKIOD_LOCUS11227</name>
</gene>
<keyword evidence="6" id="KW-1185">Reference proteome</keyword>
<evidence type="ECO:0000256" key="3">
    <source>
        <dbReference type="SAM" id="MobiDB-lite"/>
    </source>
</evidence>
<reference evidence="5 6" key="1">
    <citation type="submission" date="2021-04" db="EMBL/GenBank/DDBJ databases">
        <authorList>
            <person name="Bliznina A."/>
        </authorList>
    </citation>
    <scope>NUCLEOTIDE SEQUENCE [LARGE SCALE GENOMIC DNA]</scope>
</reference>
<dbReference type="Pfam" id="PF00076">
    <property type="entry name" value="RRM_1"/>
    <property type="match status" value="2"/>
</dbReference>
<dbReference type="PANTHER" id="PTHR48026">
    <property type="entry name" value="HOMOLOGOUS TO DROSOPHILA SQD (SQUID) PROTEIN"/>
    <property type="match status" value="1"/>
</dbReference>
<accession>A0ABN7SVF4</accession>
<dbReference type="InterPro" id="IPR035979">
    <property type="entry name" value="RBD_domain_sf"/>
</dbReference>
<name>A0ABN7SVF4_OIKDI</name>
<feature type="compositionally biased region" description="Low complexity" evidence="3">
    <location>
        <begin position="220"/>
        <end position="238"/>
    </location>
</feature>